<dbReference type="InterPro" id="IPR004045">
    <property type="entry name" value="Glutathione_S-Trfase_N"/>
</dbReference>
<evidence type="ECO:0000259" key="2">
    <source>
        <dbReference type="PROSITE" id="PS50405"/>
    </source>
</evidence>
<dbReference type="SUPFAM" id="SSF47616">
    <property type="entry name" value="GST C-terminal domain-like"/>
    <property type="match status" value="1"/>
</dbReference>
<accession>A0A368DT70</accession>
<dbReference type="Gene3D" id="3.40.30.10">
    <property type="entry name" value="Glutaredoxin"/>
    <property type="match status" value="1"/>
</dbReference>
<gene>
    <name evidence="3" type="ORF">DBW71_01410</name>
</gene>
<dbReference type="InterPro" id="IPR040079">
    <property type="entry name" value="Glutathione_S-Trfase"/>
</dbReference>
<dbReference type="CDD" id="cd00299">
    <property type="entry name" value="GST_C_family"/>
    <property type="match status" value="1"/>
</dbReference>
<dbReference type="PANTHER" id="PTHR43968:SF6">
    <property type="entry name" value="GLUTATHIONE S-TRANSFERASE OMEGA"/>
    <property type="match status" value="1"/>
</dbReference>
<dbReference type="PROSITE" id="PS50405">
    <property type="entry name" value="GST_CTER"/>
    <property type="match status" value="1"/>
</dbReference>
<dbReference type="Pfam" id="PF22041">
    <property type="entry name" value="GST_C_7"/>
    <property type="match status" value="1"/>
</dbReference>
<dbReference type="InterPro" id="IPR036249">
    <property type="entry name" value="Thioredoxin-like_sf"/>
</dbReference>
<name>A0A368DT70_9PROT</name>
<dbReference type="EMBL" id="QOQD01000002">
    <property type="protein sequence ID" value="RCL74411.1"/>
    <property type="molecule type" value="Genomic_DNA"/>
</dbReference>
<reference evidence="3 4" key="1">
    <citation type="journal article" date="2018" name="Microbiome">
        <title>Fine metagenomic profile of the Mediterranean stratified and mixed water columns revealed by assembly and recruitment.</title>
        <authorList>
            <person name="Haro-Moreno J.M."/>
            <person name="Lopez-Perez M."/>
            <person name="De La Torre J.R."/>
            <person name="Picazo A."/>
            <person name="Camacho A."/>
            <person name="Rodriguez-Valera F."/>
        </authorList>
    </citation>
    <scope>NUCLEOTIDE SEQUENCE [LARGE SCALE GENOMIC DNA]</scope>
    <source>
        <strain evidence="3">MED-G57</strain>
    </source>
</reference>
<dbReference type="Gene3D" id="1.20.1050.10">
    <property type="match status" value="1"/>
</dbReference>
<feature type="domain" description="GST N-terminal" evidence="1">
    <location>
        <begin position="6"/>
        <end position="87"/>
    </location>
</feature>
<protein>
    <submittedName>
        <fullName evidence="3">Glutathione S-transferase family protein</fullName>
    </submittedName>
</protein>
<organism evidence="3 4">
    <name type="scientific">PS1 clade bacterium</name>
    <dbReference type="NCBI Taxonomy" id="2175152"/>
    <lineage>
        <taxon>Bacteria</taxon>
        <taxon>Pseudomonadati</taxon>
        <taxon>Pseudomonadota</taxon>
        <taxon>Alphaproteobacteria</taxon>
        <taxon>PS1 clade</taxon>
    </lineage>
</organism>
<sequence>MNSNLGNFKLYNALQSTCSQRVRYTLHYKNLSFSMEILDLFSGDQLKPEYLKINPNGVVPAIDHDGKIIIDSSVIIEYLEDIDPDLNSLRPGDPELCANMRAMIRYFDEVAGPSVRIPSYNMAFLPHFQAMTEQEFIAVAESKPLRKEFLLKMGRTGFSEKDMNESTSKIKSTADRMDSWIEKSSGPYLLGKNISYADICIMPILVRMQDLGMPDLWEGNKRVSEWFELIQSSETYKQTYCQGSLLSQVYSHLSKN</sequence>
<feature type="domain" description="GST C-terminal" evidence="2">
    <location>
        <begin position="127"/>
        <end position="253"/>
    </location>
</feature>
<keyword evidence="3" id="KW-0808">Transferase</keyword>
<dbReference type="SUPFAM" id="SSF52833">
    <property type="entry name" value="Thioredoxin-like"/>
    <property type="match status" value="1"/>
</dbReference>
<dbReference type="InterPro" id="IPR050983">
    <property type="entry name" value="GST_Omega/HSP26"/>
</dbReference>
<dbReference type="InterPro" id="IPR036282">
    <property type="entry name" value="Glutathione-S-Trfase_C_sf"/>
</dbReference>
<dbReference type="PANTHER" id="PTHR43968">
    <property type="match status" value="1"/>
</dbReference>
<dbReference type="InterPro" id="IPR054416">
    <property type="entry name" value="GST_UstS-like_C"/>
</dbReference>
<dbReference type="SFLD" id="SFLDG00358">
    <property type="entry name" value="Main_(cytGST)"/>
    <property type="match status" value="1"/>
</dbReference>
<dbReference type="InterPro" id="IPR010987">
    <property type="entry name" value="Glutathione-S-Trfase_C-like"/>
</dbReference>
<evidence type="ECO:0000259" key="1">
    <source>
        <dbReference type="PROSITE" id="PS50404"/>
    </source>
</evidence>
<dbReference type="AlphaFoldDB" id="A0A368DT70"/>
<dbReference type="Pfam" id="PF13409">
    <property type="entry name" value="GST_N_2"/>
    <property type="match status" value="1"/>
</dbReference>
<proteinExistence type="predicted"/>
<evidence type="ECO:0000313" key="3">
    <source>
        <dbReference type="EMBL" id="RCL74411.1"/>
    </source>
</evidence>
<dbReference type="GO" id="GO:0005737">
    <property type="term" value="C:cytoplasm"/>
    <property type="evidence" value="ECO:0007669"/>
    <property type="project" value="TreeGrafter"/>
</dbReference>
<evidence type="ECO:0000313" key="4">
    <source>
        <dbReference type="Proteomes" id="UP000253570"/>
    </source>
</evidence>
<dbReference type="SFLD" id="SFLDS00019">
    <property type="entry name" value="Glutathione_Transferase_(cytos"/>
    <property type="match status" value="1"/>
</dbReference>
<dbReference type="Proteomes" id="UP000253570">
    <property type="component" value="Unassembled WGS sequence"/>
</dbReference>
<dbReference type="GO" id="GO:0016740">
    <property type="term" value="F:transferase activity"/>
    <property type="evidence" value="ECO:0007669"/>
    <property type="project" value="UniProtKB-KW"/>
</dbReference>
<dbReference type="PROSITE" id="PS50404">
    <property type="entry name" value="GST_NTER"/>
    <property type="match status" value="1"/>
</dbReference>
<comment type="caution">
    <text evidence="3">The sequence shown here is derived from an EMBL/GenBank/DDBJ whole genome shotgun (WGS) entry which is preliminary data.</text>
</comment>